<keyword evidence="5" id="KW-0663">Pyridoxal phosphate</keyword>
<reference evidence="6" key="2">
    <citation type="submission" date="2015-03" db="UniProtKB">
        <authorList>
            <consortium name="EnsemblPlants"/>
        </authorList>
    </citation>
    <scope>IDENTIFICATION</scope>
</reference>
<dbReference type="HOGENOM" id="CLU_1941071_0_0_1"/>
<keyword evidence="3" id="KW-0032">Aminotransferase</keyword>
<proteinExistence type="predicted"/>
<dbReference type="EnsemblPlants" id="Bo8g067090.1">
    <property type="protein sequence ID" value="Bo8g067090.1"/>
    <property type="gene ID" value="Bo8g067090"/>
</dbReference>
<dbReference type="eggNOG" id="KOG0258">
    <property type="taxonomic scope" value="Eukaryota"/>
</dbReference>
<evidence type="ECO:0000256" key="3">
    <source>
        <dbReference type="ARBA" id="ARBA00022576"/>
    </source>
</evidence>
<reference evidence="6 7" key="1">
    <citation type="journal article" date="2014" name="Genome Biol.">
        <title>Transcriptome and methylome profiling reveals relics of genome dominance in the mesopolyploid Brassica oleracea.</title>
        <authorList>
            <person name="Parkin I.A."/>
            <person name="Koh C."/>
            <person name="Tang H."/>
            <person name="Robinson S.J."/>
            <person name="Kagale S."/>
            <person name="Clarke W.E."/>
            <person name="Town C.D."/>
            <person name="Nixon J."/>
            <person name="Krishnakumar V."/>
            <person name="Bidwell S.L."/>
            <person name="Denoeud F."/>
            <person name="Belcram H."/>
            <person name="Links M.G."/>
            <person name="Just J."/>
            <person name="Clarke C."/>
            <person name="Bender T."/>
            <person name="Huebert T."/>
            <person name="Mason A.S."/>
            <person name="Pires J.C."/>
            <person name="Barker G."/>
            <person name="Moore J."/>
            <person name="Walley P.G."/>
            <person name="Manoli S."/>
            <person name="Batley J."/>
            <person name="Edwards D."/>
            <person name="Nelson M.N."/>
            <person name="Wang X."/>
            <person name="Paterson A.H."/>
            <person name="King G."/>
            <person name="Bancroft I."/>
            <person name="Chalhoub B."/>
            <person name="Sharpe A.G."/>
        </authorList>
    </citation>
    <scope>NUCLEOTIDE SEQUENCE</scope>
    <source>
        <strain evidence="6 7">cv. TO1000</strain>
    </source>
</reference>
<dbReference type="Gene3D" id="3.90.1150.10">
    <property type="entry name" value="Aspartate Aminotransferase, domain 1"/>
    <property type="match status" value="1"/>
</dbReference>
<dbReference type="OMA" id="LFRRYVC"/>
<evidence type="ECO:0000256" key="5">
    <source>
        <dbReference type="ARBA" id="ARBA00022898"/>
    </source>
</evidence>
<dbReference type="InterPro" id="IPR015422">
    <property type="entry name" value="PyrdxlP-dep_Trfase_small"/>
</dbReference>
<sequence>MNHSTTRKQRHSERKNSSCYDSYIGEKEGILSSLDFSKVCKEQKELCIYSLALTFHKRPLQLQKLQSPDALYCQGLLNAIGIVVVPGSGFRQVPGTWHFRCTILPQEDKIPAIVNRLTEFHESFMDEFRN</sequence>
<dbReference type="SUPFAM" id="SSF53383">
    <property type="entry name" value="PLP-dependent transferases"/>
    <property type="match status" value="1"/>
</dbReference>
<dbReference type="Gramene" id="Bo8g067090.1">
    <property type="protein sequence ID" value="Bo8g067090.1"/>
    <property type="gene ID" value="Bo8g067090"/>
</dbReference>
<name>A0A0D3DPZ5_BRAOL</name>
<dbReference type="STRING" id="109376.A0A0D3DPZ5"/>
<dbReference type="InterPro" id="IPR045088">
    <property type="entry name" value="ALAT1/2-like"/>
</dbReference>
<evidence type="ECO:0008006" key="8">
    <source>
        <dbReference type="Google" id="ProtNLM"/>
    </source>
</evidence>
<evidence type="ECO:0000313" key="7">
    <source>
        <dbReference type="Proteomes" id="UP000032141"/>
    </source>
</evidence>
<dbReference type="PANTHER" id="PTHR11751:SF29">
    <property type="entry name" value="ALANINE TRANSAMINASE"/>
    <property type="match status" value="1"/>
</dbReference>
<evidence type="ECO:0000313" key="6">
    <source>
        <dbReference type="EnsemblPlants" id="Bo8g067090.1"/>
    </source>
</evidence>
<dbReference type="Proteomes" id="UP000032141">
    <property type="component" value="Chromosome C8"/>
</dbReference>
<keyword evidence="4" id="KW-0808">Transferase</keyword>
<comment type="cofactor">
    <cofactor evidence="1">
        <name>pyridoxal 5'-phosphate</name>
        <dbReference type="ChEBI" id="CHEBI:597326"/>
    </cofactor>
</comment>
<organism evidence="6 7">
    <name type="scientific">Brassica oleracea var. oleracea</name>
    <dbReference type="NCBI Taxonomy" id="109376"/>
    <lineage>
        <taxon>Eukaryota</taxon>
        <taxon>Viridiplantae</taxon>
        <taxon>Streptophyta</taxon>
        <taxon>Embryophyta</taxon>
        <taxon>Tracheophyta</taxon>
        <taxon>Spermatophyta</taxon>
        <taxon>Magnoliopsida</taxon>
        <taxon>eudicotyledons</taxon>
        <taxon>Gunneridae</taxon>
        <taxon>Pentapetalae</taxon>
        <taxon>rosids</taxon>
        <taxon>malvids</taxon>
        <taxon>Brassicales</taxon>
        <taxon>Brassicaceae</taxon>
        <taxon>Brassiceae</taxon>
        <taxon>Brassica</taxon>
    </lineage>
</organism>
<dbReference type="PANTHER" id="PTHR11751">
    <property type="entry name" value="ALANINE AMINOTRANSFERASE"/>
    <property type="match status" value="1"/>
</dbReference>
<dbReference type="FunFam" id="3.90.1150.10:FF:000140">
    <property type="entry name" value="alanine aminotransferase 1"/>
    <property type="match status" value="1"/>
</dbReference>
<protein>
    <recommendedName>
        <fullName evidence="8">Aminotransferase class I/classII domain-containing protein</fullName>
    </recommendedName>
</protein>
<comment type="subunit">
    <text evidence="2">Homodimer.</text>
</comment>
<dbReference type="AlphaFoldDB" id="A0A0D3DPZ5"/>
<evidence type="ECO:0000256" key="4">
    <source>
        <dbReference type="ARBA" id="ARBA00022679"/>
    </source>
</evidence>
<keyword evidence="7" id="KW-1185">Reference proteome</keyword>
<dbReference type="GO" id="GO:0004021">
    <property type="term" value="F:L-alanine:2-oxoglutarate aminotransferase activity"/>
    <property type="evidence" value="ECO:0007669"/>
    <property type="project" value="TreeGrafter"/>
</dbReference>
<accession>A0A0D3DPZ5</accession>
<dbReference type="InterPro" id="IPR015424">
    <property type="entry name" value="PyrdxlP-dep_Trfase"/>
</dbReference>
<evidence type="ECO:0000256" key="1">
    <source>
        <dbReference type="ARBA" id="ARBA00001933"/>
    </source>
</evidence>
<evidence type="ECO:0000256" key="2">
    <source>
        <dbReference type="ARBA" id="ARBA00011738"/>
    </source>
</evidence>